<keyword evidence="3" id="KW-1185">Reference proteome</keyword>
<protein>
    <recommendedName>
        <fullName evidence="4">DUF2953 domain-containing protein</fullName>
    </recommendedName>
</protein>
<evidence type="ECO:0000313" key="3">
    <source>
        <dbReference type="Proteomes" id="UP000007490"/>
    </source>
</evidence>
<accession>F0TB09</accession>
<evidence type="ECO:0000313" key="2">
    <source>
        <dbReference type="EMBL" id="ADZ10155.1"/>
    </source>
</evidence>
<keyword evidence="1" id="KW-1133">Transmembrane helix</keyword>
<proteinExistence type="predicted"/>
<dbReference type="HOGENOM" id="CLU_1363664_0_0_2"/>
<dbReference type="Pfam" id="PF11167">
    <property type="entry name" value="DUF2953"/>
    <property type="match status" value="1"/>
</dbReference>
<dbReference type="Proteomes" id="UP000007490">
    <property type="component" value="Chromosome"/>
</dbReference>
<keyword evidence="1" id="KW-0472">Membrane</keyword>
<gene>
    <name evidence="2" type="ordered locus">Metbo_1935</name>
</gene>
<dbReference type="STRING" id="877455.Metbo_1935"/>
<reference evidence="3" key="1">
    <citation type="submission" date="2011-02" db="EMBL/GenBank/DDBJ databases">
        <title>Complete sequence of Methanobacterium sp. AL-21.</title>
        <authorList>
            <consortium name="US DOE Joint Genome Institute"/>
            <person name="Lucas S."/>
            <person name="Copeland A."/>
            <person name="Lapidus A."/>
            <person name="Cheng J.-F."/>
            <person name="Goodwin L."/>
            <person name="Pitluck S."/>
            <person name="Chertkov O."/>
            <person name="Detter J.C."/>
            <person name="Han C."/>
            <person name="Tapia R."/>
            <person name="Land M."/>
            <person name="Hauser L."/>
            <person name="Kyrpides N."/>
            <person name="Ivanova N."/>
            <person name="Mikhailova N."/>
            <person name="Pagani I."/>
            <person name="Cadillo-Quiroz H."/>
            <person name="Imachi H."/>
            <person name="Zinder S."/>
            <person name="Liu W."/>
            <person name="Woyke T."/>
        </authorList>
    </citation>
    <scope>NUCLEOTIDE SEQUENCE [LARGE SCALE GENOMIC DNA]</scope>
    <source>
        <strain evidence="3">AL-21</strain>
    </source>
</reference>
<dbReference type="RefSeq" id="WP_013645506.1">
    <property type="nucleotide sequence ID" value="NC_015216.1"/>
</dbReference>
<evidence type="ECO:0008006" key="4">
    <source>
        <dbReference type="Google" id="ProtNLM"/>
    </source>
</evidence>
<organism evidence="2 3">
    <name type="scientific">Methanobacterium lacus (strain AL-21)</name>
    <dbReference type="NCBI Taxonomy" id="877455"/>
    <lineage>
        <taxon>Archaea</taxon>
        <taxon>Methanobacteriati</taxon>
        <taxon>Methanobacteriota</taxon>
        <taxon>Methanomada group</taxon>
        <taxon>Methanobacteria</taxon>
        <taxon>Methanobacteriales</taxon>
        <taxon>Methanobacteriaceae</taxon>
        <taxon>Methanobacterium</taxon>
    </lineage>
</organism>
<dbReference type="AlphaFoldDB" id="F0TB09"/>
<dbReference type="KEGG" id="mel:Metbo_1935"/>
<evidence type="ECO:0000256" key="1">
    <source>
        <dbReference type="SAM" id="Phobius"/>
    </source>
</evidence>
<dbReference type="InterPro" id="IPR021338">
    <property type="entry name" value="DUF2953"/>
</dbReference>
<sequence length="196" mass="22781">MITILIIVVLVVVFIIACLLMVPFHIILNLENQGLEFKGIMQIKWMKIGIIKREIPSETPEEEKEEKKEEKGEAAKWNLDKIVKVFNLFLESLPHFERILVALYRSIDLERFWLNLRVGLDSPVDTAMIAGVFWSMNSIINTIPRVTVTLNPQFMKPVFEGKVEIEFKIRLLWIVAESIRAVTKKPVRNLIREVRA</sequence>
<dbReference type="eggNOG" id="arCOG03505">
    <property type="taxonomic scope" value="Archaea"/>
</dbReference>
<name>F0TB09_METLA</name>
<feature type="transmembrane region" description="Helical" evidence="1">
    <location>
        <begin position="6"/>
        <end position="28"/>
    </location>
</feature>
<keyword evidence="1" id="KW-0812">Transmembrane</keyword>
<dbReference type="EMBL" id="CP002551">
    <property type="protein sequence ID" value="ADZ10155.1"/>
    <property type="molecule type" value="Genomic_DNA"/>
</dbReference>
<reference evidence="2 3" key="2">
    <citation type="journal article" date="2014" name="Int. J. Syst. Evol. Microbiol.">
        <title>Methanobacterium paludis sp. nov. and a novel strain of Methanobacterium lacus isolated from northern peatlands.</title>
        <authorList>
            <person name="Cadillo-Quiroz H."/>
            <person name="Brauer S.L."/>
            <person name="Goodson N."/>
            <person name="Yavitt J.B."/>
            <person name="Zinder S.H."/>
        </authorList>
    </citation>
    <scope>NUCLEOTIDE SEQUENCE [LARGE SCALE GENOMIC DNA]</scope>
    <source>
        <strain evidence="2 3">AL-21</strain>
    </source>
</reference>
<dbReference type="OrthoDB" id="107743at2157"/>
<dbReference type="GeneID" id="10278393"/>